<dbReference type="WBParaSite" id="jg25536">
    <property type="protein sequence ID" value="jg25536"/>
    <property type="gene ID" value="jg25536"/>
</dbReference>
<dbReference type="Proteomes" id="UP000887574">
    <property type="component" value="Unplaced"/>
</dbReference>
<protein>
    <submittedName>
        <fullName evidence="2">Uncharacterized protein</fullName>
    </submittedName>
</protein>
<evidence type="ECO:0000313" key="1">
    <source>
        <dbReference type="Proteomes" id="UP000887574"/>
    </source>
</evidence>
<dbReference type="AlphaFoldDB" id="A0A915E1Q3"/>
<organism evidence="1 2">
    <name type="scientific">Ditylenchus dipsaci</name>
    <dbReference type="NCBI Taxonomy" id="166011"/>
    <lineage>
        <taxon>Eukaryota</taxon>
        <taxon>Metazoa</taxon>
        <taxon>Ecdysozoa</taxon>
        <taxon>Nematoda</taxon>
        <taxon>Chromadorea</taxon>
        <taxon>Rhabditida</taxon>
        <taxon>Tylenchina</taxon>
        <taxon>Tylenchomorpha</taxon>
        <taxon>Sphaerularioidea</taxon>
        <taxon>Anguinidae</taxon>
        <taxon>Anguininae</taxon>
        <taxon>Ditylenchus</taxon>
    </lineage>
</organism>
<accession>A0A915E1Q3</accession>
<evidence type="ECO:0000313" key="2">
    <source>
        <dbReference type="WBParaSite" id="jg25536"/>
    </source>
</evidence>
<sequence length="153" mass="18049">MTCFGCCWRGMIRSLSGRDSFPLADRFAKDRKLKSDVHNLNVRSEASREEDLQRPVEVYVVAQNLDRARAEMGEAIYQWSTEWRAFANRDTELIPDGISLEEYWRYEKGFAFMLDRALQESLFFDFYPNVAPEAEERRRRSVHMGLKKEHSSK</sequence>
<reference evidence="2" key="1">
    <citation type="submission" date="2022-11" db="UniProtKB">
        <authorList>
            <consortium name="WormBaseParasite"/>
        </authorList>
    </citation>
    <scope>IDENTIFICATION</scope>
</reference>
<proteinExistence type="predicted"/>
<keyword evidence="1" id="KW-1185">Reference proteome</keyword>
<name>A0A915E1Q3_9BILA</name>